<evidence type="ECO:0000256" key="3">
    <source>
        <dbReference type="ARBA" id="ARBA00022833"/>
    </source>
</evidence>
<dbReference type="InterPro" id="IPR019786">
    <property type="entry name" value="Zinc_finger_PHD-type_CS"/>
</dbReference>
<dbReference type="SUPFAM" id="SSF57903">
    <property type="entry name" value="FYVE/PHD zinc finger"/>
    <property type="match status" value="1"/>
</dbReference>
<dbReference type="InterPro" id="IPR011011">
    <property type="entry name" value="Znf_FYVE_PHD"/>
</dbReference>
<dbReference type="Proteomes" id="UP000757232">
    <property type="component" value="Unassembled WGS sequence"/>
</dbReference>
<proteinExistence type="predicted"/>
<dbReference type="InterPro" id="IPR013083">
    <property type="entry name" value="Znf_RING/FYVE/PHD"/>
</dbReference>
<evidence type="ECO:0000313" key="5">
    <source>
        <dbReference type="EMBL" id="OCB85937.1"/>
    </source>
</evidence>
<keyword evidence="6" id="KW-1185">Reference proteome</keyword>
<accession>A0A9Q5N0X6</accession>
<dbReference type="Gene3D" id="3.30.40.10">
    <property type="entry name" value="Zinc/RING finger domain, C3HC4 (zinc finger)"/>
    <property type="match status" value="1"/>
</dbReference>
<dbReference type="GO" id="GO:0008270">
    <property type="term" value="F:zinc ion binding"/>
    <property type="evidence" value="ECO:0007669"/>
    <property type="project" value="UniProtKB-KW"/>
</dbReference>
<dbReference type="OrthoDB" id="10033786at2759"/>
<keyword evidence="2" id="KW-0863">Zinc-finger</keyword>
<gene>
    <name evidence="5" type="ORF">A7U60_g7071</name>
</gene>
<dbReference type="PROSITE" id="PS01359">
    <property type="entry name" value="ZF_PHD_1"/>
    <property type="match status" value="1"/>
</dbReference>
<organism evidence="5 6">
    <name type="scientific">Sanghuangporus baumii</name>
    <name type="common">Phellinus baumii</name>
    <dbReference type="NCBI Taxonomy" id="108892"/>
    <lineage>
        <taxon>Eukaryota</taxon>
        <taxon>Fungi</taxon>
        <taxon>Dikarya</taxon>
        <taxon>Basidiomycota</taxon>
        <taxon>Agaricomycotina</taxon>
        <taxon>Agaricomycetes</taxon>
        <taxon>Hymenochaetales</taxon>
        <taxon>Hymenochaetaceae</taxon>
        <taxon>Sanghuangporus</taxon>
    </lineage>
</organism>
<evidence type="ECO:0000256" key="4">
    <source>
        <dbReference type="SAM" id="MobiDB-lite"/>
    </source>
</evidence>
<dbReference type="AlphaFoldDB" id="A0A9Q5N0X6"/>
<comment type="caution">
    <text evidence="5">The sequence shown here is derived from an EMBL/GenBank/DDBJ whole genome shotgun (WGS) entry which is preliminary data.</text>
</comment>
<evidence type="ECO:0000313" key="6">
    <source>
        <dbReference type="Proteomes" id="UP000757232"/>
    </source>
</evidence>
<evidence type="ECO:0000256" key="1">
    <source>
        <dbReference type="ARBA" id="ARBA00022723"/>
    </source>
</evidence>
<feature type="region of interest" description="Disordered" evidence="4">
    <location>
        <begin position="267"/>
        <end position="286"/>
    </location>
</feature>
<name>A0A9Q5N0X6_SANBA</name>
<evidence type="ECO:0000256" key="2">
    <source>
        <dbReference type="ARBA" id="ARBA00022771"/>
    </source>
</evidence>
<keyword evidence="1" id="KW-0479">Metal-binding</keyword>
<evidence type="ECO:0008006" key="7">
    <source>
        <dbReference type="Google" id="ProtNLM"/>
    </source>
</evidence>
<reference evidence="5" key="1">
    <citation type="submission" date="2016-06" db="EMBL/GenBank/DDBJ databases">
        <title>Draft Genome sequence of the fungus Inonotus baumii.</title>
        <authorList>
            <person name="Zhu H."/>
            <person name="Lin W."/>
        </authorList>
    </citation>
    <scope>NUCLEOTIDE SEQUENCE</scope>
    <source>
        <strain evidence="5">821</strain>
    </source>
</reference>
<feature type="region of interest" description="Disordered" evidence="4">
    <location>
        <begin position="152"/>
        <end position="176"/>
    </location>
</feature>
<dbReference type="EMBL" id="LNZH02000206">
    <property type="protein sequence ID" value="OCB85937.1"/>
    <property type="molecule type" value="Genomic_DNA"/>
</dbReference>
<sequence>MSDALQCEKRESTDPKHAAVIHVLGVSAFFLTTDSSNVSRMPEAGCVACDVCSLRTTSEFNFLLKCFICSRGFHHRCCRPPIPDEVLTSLIKVTLKNKPGKGIKFWKCYDCRGGKVPPALPGQATSSTSFVIPQKRKQAEIIVISDDDDEPSREIVVSSQPSARRRSAADKTTQPTVQGAVEDQVMDDSITIARRSYPPRQNENVIHARPKTPLEVPPISAAQRPSSYRFGLLSPPTSVGGSTIRFPSSTPFFPDSDSPGPSNIRTKIHAVPPTPPVSARPSSPYGQMPPPPAPKMWKTEGIKQDLKLLSQQFKNTYHANLAVGDYSTPRARQPRKPTVTRLNNRTSGQCFFYHFGTPE</sequence>
<protein>
    <recommendedName>
        <fullName evidence="7">PHD-type domain-containing protein</fullName>
    </recommendedName>
</protein>
<keyword evidence="3" id="KW-0862">Zinc</keyword>